<reference evidence="3" key="1">
    <citation type="submission" date="2022-03" db="EMBL/GenBank/DDBJ databases">
        <title>Draft genome sequence of Aduncisulcus paluster, a free-living microaerophilic Fornicata.</title>
        <authorList>
            <person name="Yuyama I."/>
            <person name="Kume K."/>
            <person name="Tamura T."/>
            <person name="Inagaki Y."/>
            <person name="Hashimoto T."/>
        </authorList>
    </citation>
    <scope>NUCLEOTIDE SEQUENCE</scope>
    <source>
        <strain evidence="3">NY0171</strain>
    </source>
</reference>
<evidence type="ECO:0000313" key="3">
    <source>
        <dbReference type="EMBL" id="GKT27767.1"/>
    </source>
</evidence>
<comment type="caution">
    <text evidence="3">The sequence shown here is derived from an EMBL/GenBank/DDBJ whole genome shotgun (WGS) entry which is preliminary data.</text>
</comment>
<dbReference type="InterPro" id="IPR011022">
    <property type="entry name" value="Arrestin_C-like"/>
</dbReference>
<dbReference type="Proteomes" id="UP001057375">
    <property type="component" value="Unassembled WGS sequence"/>
</dbReference>
<gene>
    <name evidence="3" type="ORF">ADUPG1_000167</name>
</gene>
<dbReference type="Gene3D" id="2.60.40.640">
    <property type="match status" value="2"/>
</dbReference>
<dbReference type="EMBL" id="BQXS01000050">
    <property type="protein sequence ID" value="GKT27767.1"/>
    <property type="molecule type" value="Genomic_DNA"/>
</dbReference>
<evidence type="ECO:0000313" key="4">
    <source>
        <dbReference type="Proteomes" id="UP001057375"/>
    </source>
</evidence>
<feature type="compositionally biased region" description="Basic and acidic residues" evidence="1">
    <location>
        <begin position="574"/>
        <end position="595"/>
    </location>
</feature>
<feature type="region of interest" description="Disordered" evidence="1">
    <location>
        <begin position="455"/>
        <end position="477"/>
    </location>
</feature>
<feature type="domain" description="Arrestin C-terminal-like" evidence="2">
    <location>
        <begin position="254"/>
        <end position="344"/>
    </location>
</feature>
<accession>A0ABQ5K5A1</accession>
<feature type="region of interest" description="Disordered" evidence="1">
    <location>
        <begin position="548"/>
        <end position="605"/>
    </location>
</feature>
<protein>
    <recommendedName>
        <fullName evidence="2">Arrestin C-terminal-like domain-containing protein</fullName>
    </recommendedName>
</protein>
<proteinExistence type="predicted"/>
<dbReference type="InterPro" id="IPR014752">
    <property type="entry name" value="Arrestin-like_C"/>
</dbReference>
<organism evidence="3 4">
    <name type="scientific">Aduncisulcus paluster</name>
    <dbReference type="NCBI Taxonomy" id="2918883"/>
    <lineage>
        <taxon>Eukaryota</taxon>
        <taxon>Metamonada</taxon>
        <taxon>Carpediemonas-like organisms</taxon>
        <taxon>Aduncisulcus</taxon>
    </lineage>
</organism>
<evidence type="ECO:0000259" key="2">
    <source>
        <dbReference type="Pfam" id="PF02752"/>
    </source>
</evidence>
<dbReference type="Pfam" id="PF02752">
    <property type="entry name" value="Arrestin_C"/>
    <property type="match status" value="1"/>
</dbReference>
<feature type="compositionally biased region" description="Polar residues" evidence="1">
    <location>
        <begin position="556"/>
        <end position="565"/>
    </location>
</feature>
<name>A0ABQ5K5A1_9EUKA</name>
<evidence type="ECO:0000256" key="1">
    <source>
        <dbReference type="SAM" id="MobiDB-lite"/>
    </source>
</evidence>
<sequence>MILKSIDIPGIEISSRVSPSTTVQPGVTIRATFELIFSKTFHIKSIFALFKGIERVNVKGRVKTEKEGEALARIAGKEPKMTKAADIYEEISPSMTGRSKKRVLTLIRQDLLPSLLRRGKHSKDPPKELIIKAGSKKTLTISFVVPHKLPPTASYGDIAVIEYALKLKIVAHLIDDSSDEVVEYSSPVVPPPSSKFKSSYTLFHLQGGDDIGRYIVPITMLSSSYLTGSFPRIAESGLYVAKEFKTLLGSKHIGEIVMTTGLPNRIFHPLSRIPIRYDITNTSGRQLGKITVKLKQRVSMWTSPVHRWQEVTNISKTVDETLAGKFECSGTIVLDIPPLFESYDAVIVSNSSKTQLQEFNKRRKARELRKNMICQFAEQMKRVMVQVEQGKLLLDTTEGADVDSKTQLQEFNKRRKARELRKNMICQFAEQMKRVMVQVEQGKLLLDTTEGADVESSGLSDIEEERSLAGDSDAGLSSDLSSKIKSVQAFDELICEDDDDIQECSVPTLAFAEEIQPSQPSQVSKEDIIIKQSSDDHPVEVIKEGILKEKDPRQSVDASTLNPTKTKLFPPLPDLDRGEKEDEQEPEGKEDKDKDIIDEESSVQSSLSLTSISTIPIYGKSAGHVESFKTFMRGRTGSCEDNLWSLAELGASSPPTSTSSFRLKGRGRSRGSSMRLMCVPKQDYVDEDELESDDNDITKLIIKKLSLAPSLDDTHVLSMLADAKRDGKDVSMSAVTLWQQNLCQLMKDEPDPFAPSIAVKKKGDFSGLSVSLPSLEIVGDFYGVPTLEYDPLSDRTTVTKQSCYSKGAVSAWYLVDHEVRVYLTIKGGFQKCLQVGLPVLVTLRKTP</sequence>
<keyword evidence="4" id="KW-1185">Reference proteome</keyword>